<proteinExistence type="predicted"/>
<name>A0AAV7TFB7_PLEWA</name>
<dbReference type="AlphaFoldDB" id="A0AAV7TFB7"/>
<comment type="caution">
    <text evidence="1">The sequence shown here is derived from an EMBL/GenBank/DDBJ whole genome shotgun (WGS) entry which is preliminary data.</text>
</comment>
<dbReference type="Proteomes" id="UP001066276">
    <property type="component" value="Chromosome 3_2"/>
</dbReference>
<evidence type="ECO:0000313" key="2">
    <source>
        <dbReference type="Proteomes" id="UP001066276"/>
    </source>
</evidence>
<dbReference type="EMBL" id="JANPWB010000006">
    <property type="protein sequence ID" value="KAJ1174996.1"/>
    <property type="molecule type" value="Genomic_DNA"/>
</dbReference>
<sequence>MPVDSLLGNDLEHTTWTEVELRSHLEMLPRNGVTGAWSLEQCPRQLHRGRARGCGNPAPPVHVVVDVAPEEEAPEPTGEDIAALGNLPELASSRVEGESTREEFCQEQKECPTLDGPTVNRPQPKKQVKPLAITTYIGRIISTMSLR</sequence>
<organism evidence="1 2">
    <name type="scientific">Pleurodeles waltl</name>
    <name type="common">Iberian ribbed newt</name>
    <dbReference type="NCBI Taxonomy" id="8319"/>
    <lineage>
        <taxon>Eukaryota</taxon>
        <taxon>Metazoa</taxon>
        <taxon>Chordata</taxon>
        <taxon>Craniata</taxon>
        <taxon>Vertebrata</taxon>
        <taxon>Euteleostomi</taxon>
        <taxon>Amphibia</taxon>
        <taxon>Batrachia</taxon>
        <taxon>Caudata</taxon>
        <taxon>Salamandroidea</taxon>
        <taxon>Salamandridae</taxon>
        <taxon>Pleurodelinae</taxon>
        <taxon>Pleurodeles</taxon>
    </lineage>
</organism>
<evidence type="ECO:0000313" key="1">
    <source>
        <dbReference type="EMBL" id="KAJ1174996.1"/>
    </source>
</evidence>
<reference evidence="1" key="1">
    <citation type="journal article" date="2022" name="bioRxiv">
        <title>Sequencing and chromosome-scale assembly of the giantPleurodeles waltlgenome.</title>
        <authorList>
            <person name="Brown T."/>
            <person name="Elewa A."/>
            <person name="Iarovenko S."/>
            <person name="Subramanian E."/>
            <person name="Araus A.J."/>
            <person name="Petzold A."/>
            <person name="Susuki M."/>
            <person name="Suzuki K.-i.T."/>
            <person name="Hayashi T."/>
            <person name="Toyoda A."/>
            <person name="Oliveira C."/>
            <person name="Osipova E."/>
            <person name="Leigh N.D."/>
            <person name="Simon A."/>
            <person name="Yun M.H."/>
        </authorList>
    </citation>
    <scope>NUCLEOTIDE SEQUENCE</scope>
    <source>
        <strain evidence="1">20211129_DDA</strain>
        <tissue evidence="1">Liver</tissue>
    </source>
</reference>
<protein>
    <submittedName>
        <fullName evidence="1">Uncharacterized protein</fullName>
    </submittedName>
</protein>
<accession>A0AAV7TFB7</accession>
<keyword evidence="2" id="KW-1185">Reference proteome</keyword>
<gene>
    <name evidence="1" type="ORF">NDU88_000287</name>
</gene>